<keyword evidence="5" id="KW-1185">Reference proteome</keyword>
<dbReference type="Pfam" id="PF11799">
    <property type="entry name" value="IMS_C"/>
    <property type="match status" value="1"/>
</dbReference>
<reference evidence="4 5" key="1">
    <citation type="submission" date="2022-12" db="EMBL/GenBank/DDBJ databases">
        <title>Chromosome-level genome of Tegillarca granosa.</title>
        <authorList>
            <person name="Kim J."/>
        </authorList>
    </citation>
    <scope>NUCLEOTIDE SEQUENCE [LARGE SCALE GENOMIC DNA]</scope>
    <source>
        <strain evidence="4">Teg-2019</strain>
        <tissue evidence="4">Adductor muscle</tissue>
    </source>
</reference>
<organism evidence="4 5">
    <name type="scientific">Tegillarca granosa</name>
    <name type="common">Malaysian cockle</name>
    <name type="synonym">Anadara granosa</name>
    <dbReference type="NCBI Taxonomy" id="220873"/>
    <lineage>
        <taxon>Eukaryota</taxon>
        <taxon>Metazoa</taxon>
        <taxon>Spiralia</taxon>
        <taxon>Lophotrochozoa</taxon>
        <taxon>Mollusca</taxon>
        <taxon>Bivalvia</taxon>
        <taxon>Autobranchia</taxon>
        <taxon>Pteriomorphia</taxon>
        <taxon>Arcoida</taxon>
        <taxon>Arcoidea</taxon>
        <taxon>Arcidae</taxon>
        <taxon>Tegillarca</taxon>
    </lineage>
</organism>
<dbReference type="Gene3D" id="3.40.1170.60">
    <property type="match status" value="1"/>
</dbReference>
<evidence type="ECO:0000259" key="3">
    <source>
        <dbReference type="PROSITE" id="PS50173"/>
    </source>
</evidence>
<dbReference type="PROSITE" id="PS50173">
    <property type="entry name" value="UMUC"/>
    <property type="match status" value="1"/>
</dbReference>
<evidence type="ECO:0000256" key="2">
    <source>
        <dbReference type="SAM" id="MobiDB-lite"/>
    </source>
</evidence>
<dbReference type="Gene3D" id="3.30.70.270">
    <property type="match status" value="1"/>
</dbReference>
<dbReference type="Gene3D" id="3.30.1490.100">
    <property type="entry name" value="DNA polymerase, Y-family, little finger domain"/>
    <property type="match status" value="1"/>
</dbReference>
<dbReference type="CDD" id="cd03586">
    <property type="entry name" value="PolY_Pol_IV_kappa"/>
    <property type="match status" value="1"/>
</dbReference>
<dbReference type="PANTHER" id="PTHR11076:SF33">
    <property type="entry name" value="DNA POLYMERASE KAPPA"/>
    <property type="match status" value="1"/>
</dbReference>
<name>A0ABQ9EJU4_TEGGR</name>
<dbReference type="SUPFAM" id="SSF56672">
    <property type="entry name" value="DNA/RNA polymerases"/>
    <property type="match status" value="1"/>
</dbReference>
<sequence length="742" mass="83710">MNSEDLSDHSDEEDWMDTNWLNEEMSSVSTESSKTLKSPNNCSGTQHIQGLFPPAKNNEDACTTKLEKKMDDSLMSRSKFYENERKKEEQADMLLEEFERARDLSRTIVHIDMDAFYAAVEIRDKPSLKDKPMAVGSSSMLSTSNYHARKYGVRAAMPGFIGKKLCPDLIIVPQNFEKYTSVSKQVKNILAEYDPNFCPMSLDEAYLDITDHLQKRQMMSEEDRSYLCRKCDNLDTKQCLCDLNEVIKQPMCMKKSSNLLQEGKKKGLDEYRSDQEADEKSLKCLENTKICPVCGKPFPDYEAVVFGSSPDDTVHEMRSRIEQKTRLTASAGIAPNMMLSKISGIGKVTEQMLNAVGVVTCTDLYNKRALLYHLYSQISFNYFMRICLGIGSTTVERDSERKSISTERTFSEISNPSDLYSKCNELCEALSNDLEEEQLKGKTVTIKLKTVKFEVKTRAHTLPEYTSDVEVIFATAKDLLKTEIQHVSPNPLRLRLMGVRMSSLLHQSLCKSKQKQRTLSGIVKKMVNKSTSNRTLTGIGMIQDTQTAEKITQNEFTNGETLTGLDNFEQNDCIKFSDSRVTRMCSNKSDSETYTEKMSCSSTSTTSIMAKELNKRKSCDNNREENIASQNPLLMTANGHEISNEISNMEVCRNIDTIIPGFQKGSDFQDSLDTSSTLESVPYFHSDGETVHSVLAGPKNKGAKDAEIGMNYDDTLAKFENENLECARKPIDSSLQCGQRKN</sequence>
<dbReference type="InterPro" id="IPR001126">
    <property type="entry name" value="UmuC"/>
</dbReference>
<gene>
    <name evidence="4" type="ORF">KUTeg_017734</name>
</gene>
<proteinExistence type="predicted"/>
<comment type="caution">
    <text evidence="4">The sequence shown here is derived from an EMBL/GenBank/DDBJ whole genome shotgun (WGS) entry which is preliminary data.</text>
</comment>
<dbReference type="InterPro" id="IPR036775">
    <property type="entry name" value="DNA_pol_Y-fam_lit_finger_sf"/>
</dbReference>
<dbReference type="InterPro" id="IPR043502">
    <property type="entry name" value="DNA/RNA_pol_sf"/>
</dbReference>
<dbReference type="EMBL" id="JARBDR010000903">
    <property type="protein sequence ID" value="KAJ8304151.1"/>
    <property type="molecule type" value="Genomic_DNA"/>
</dbReference>
<dbReference type="Pfam" id="PF00817">
    <property type="entry name" value="IMS"/>
    <property type="match status" value="1"/>
</dbReference>
<feature type="domain" description="UmuC" evidence="3">
    <location>
        <begin position="108"/>
        <end position="343"/>
    </location>
</feature>
<protein>
    <recommendedName>
        <fullName evidence="1">DNA polymerase kappa</fullName>
    </recommendedName>
</protein>
<dbReference type="InterPro" id="IPR050116">
    <property type="entry name" value="DNA_polymerase-Y"/>
</dbReference>
<dbReference type="Proteomes" id="UP001217089">
    <property type="component" value="Unassembled WGS sequence"/>
</dbReference>
<dbReference type="SUPFAM" id="SSF100879">
    <property type="entry name" value="Lesion bypass DNA polymerase (Y-family), little finger domain"/>
    <property type="match status" value="1"/>
</dbReference>
<evidence type="ECO:0000313" key="4">
    <source>
        <dbReference type="EMBL" id="KAJ8304151.1"/>
    </source>
</evidence>
<feature type="compositionally biased region" description="Polar residues" evidence="2">
    <location>
        <begin position="19"/>
        <end position="48"/>
    </location>
</feature>
<dbReference type="InterPro" id="IPR043128">
    <property type="entry name" value="Rev_trsase/Diguanyl_cyclase"/>
</dbReference>
<evidence type="ECO:0000313" key="5">
    <source>
        <dbReference type="Proteomes" id="UP001217089"/>
    </source>
</evidence>
<accession>A0ABQ9EJU4</accession>
<dbReference type="InterPro" id="IPR017961">
    <property type="entry name" value="DNA_pol_Y-fam_little_finger"/>
</dbReference>
<evidence type="ECO:0000256" key="1">
    <source>
        <dbReference type="ARBA" id="ARBA00016178"/>
    </source>
</evidence>
<dbReference type="PANTHER" id="PTHR11076">
    <property type="entry name" value="DNA REPAIR POLYMERASE UMUC / TRANSFERASE FAMILY MEMBER"/>
    <property type="match status" value="1"/>
</dbReference>
<dbReference type="InterPro" id="IPR022880">
    <property type="entry name" value="DNApol_IV"/>
</dbReference>
<feature type="region of interest" description="Disordered" evidence="2">
    <location>
        <begin position="1"/>
        <end position="56"/>
    </location>
</feature>